<evidence type="ECO:0000259" key="9">
    <source>
        <dbReference type="PROSITE" id="PS50109"/>
    </source>
</evidence>
<dbReference type="Gene3D" id="1.10.287.130">
    <property type="match status" value="1"/>
</dbReference>
<dbReference type="PROSITE" id="PS50109">
    <property type="entry name" value="HIS_KIN"/>
    <property type="match status" value="1"/>
</dbReference>
<evidence type="ECO:0000313" key="10">
    <source>
        <dbReference type="EMBL" id="SFV89888.1"/>
    </source>
</evidence>
<dbReference type="GO" id="GO:0005524">
    <property type="term" value="F:ATP binding"/>
    <property type="evidence" value="ECO:0007669"/>
    <property type="project" value="UniProtKB-KW"/>
</dbReference>
<dbReference type="Gene3D" id="3.30.565.10">
    <property type="entry name" value="Histidine kinase-like ATPase, C-terminal domain"/>
    <property type="match status" value="1"/>
</dbReference>
<protein>
    <submittedName>
        <fullName evidence="10">Histidine kinase</fullName>
    </submittedName>
</protein>
<feature type="transmembrane region" description="Helical" evidence="8">
    <location>
        <begin position="42"/>
        <end position="60"/>
    </location>
</feature>
<dbReference type="Pfam" id="PF02518">
    <property type="entry name" value="HATPase_c"/>
    <property type="match status" value="1"/>
</dbReference>
<keyword evidence="2" id="KW-0808">Transferase</keyword>
<dbReference type="InterPro" id="IPR003661">
    <property type="entry name" value="HisK_dim/P_dom"/>
</dbReference>
<evidence type="ECO:0000256" key="1">
    <source>
        <dbReference type="ARBA" id="ARBA00022553"/>
    </source>
</evidence>
<evidence type="ECO:0000256" key="6">
    <source>
        <dbReference type="ARBA" id="ARBA00023012"/>
    </source>
</evidence>
<dbReference type="InterPro" id="IPR005467">
    <property type="entry name" value="His_kinase_dom"/>
</dbReference>
<proteinExistence type="predicted"/>
<dbReference type="SMART" id="SM00387">
    <property type="entry name" value="HATPase_c"/>
    <property type="match status" value="1"/>
</dbReference>
<evidence type="ECO:0000256" key="2">
    <source>
        <dbReference type="ARBA" id="ARBA00022679"/>
    </source>
</evidence>
<keyword evidence="4 10" id="KW-0418">Kinase</keyword>
<evidence type="ECO:0000256" key="4">
    <source>
        <dbReference type="ARBA" id="ARBA00022777"/>
    </source>
</evidence>
<dbReference type="PANTHER" id="PTHR43065">
    <property type="entry name" value="SENSOR HISTIDINE KINASE"/>
    <property type="match status" value="1"/>
</dbReference>
<sequence length="465" mass="54176">MGELHPQNQFVEHKVKLLLKIFLVLFSVIGTMSIIRIIDNDYLQAGIDFLFLIIVLYGYYKLKTDSSYYKKITRFVFFTAFFASLFLVINHPETPIRFIWLSTVVYMVFYLFDEREASLWLLGIGIIVFACFFLHVDGFHISFVDFLIWIMNLLVVLMIAHWYADIEKLVTQKLLEIQKMLSEEVEKKTRELERKKSELEKKTQELEVLNETLEEKIRIKTEKNRQQEKMLFQQARHAQMGEMISMIAHQWRQPLNAIAAVNATVKLKNDLGVCEQTFVNEKTRLISEHVQHLSSTIDDFRNFFKLDKNKEVRSTTQIIRDTLRLAESALESKLIHVSEEIVQECTILTYPNEVVHVLLNLIKNAEDAIVIRKIDRPFIVVRTTQEGEYAVIEVEDNAGGIELDIMEKIFDPYFTTKENSDGTGLGLYMSKTIIEDHCNGKIEIKNGSSGAVFRLIFPLHHTTHR</sequence>
<keyword evidence="5" id="KW-0067">ATP-binding</keyword>
<dbReference type="SUPFAM" id="SSF47384">
    <property type="entry name" value="Homodimeric domain of signal transducing histidine kinase"/>
    <property type="match status" value="1"/>
</dbReference>
<name>A0A1W1E7K8_9ZZZZ</name>
<feature type="coiled-coil region" evidence="7">
    <location>
        <begin position="175"/>
        <end position="230"/>
    </location>
</feature>
<evidence type="ECO:0000256" key="5">
    <source>
        <dbReference type="ARBA" id="ARBA00022840"/>
    </source>
</evidence>
<keyword evidence="3" id="KW-0547">Nucleotide-binding</keyword>
<feature type="transmembrane region" description="Helical" evidence="8">
    <location>
        <begin position="119"/>
        <end position="140"/>
    </location>
</feature>
<dbReference type="SUPFAM" id="SSF55874">
    <property type="entry name" value="ATPase domain of HSP90 chaperone/DNA topoisomerase II/histidine kinase"/>
    <property type="match status" value="1"/>
</dbReference>
<feature type="domain" description="Histidine kinase" evidence="9">
    <location>
        <begin position="246"/>
        <end position="461"/>
    </location>
</feature>
<reference evidence="10" key="1">
    <citation type="submission" date="2016-10" db="EMBL/GenBank/DDBJ databases">
        <authorList>
            <person name="de Groot N.N."/>
        </authorList>
    </citation>
    <scope>NUCLEOTIDE SEQUENCE</scope>
</reference>
<evidence type="ECO:0000256" key="3">
    <source>
        <dbReference type="ARBA" id="ARBA00022741"/>
    </source>
</evidence>
<feature type="transmembrane region" description="Helical" evidence="8">
    <location>
        <begin position="72"/>
        <end position="89"/>
    </location>
</feature>
<accession>A0A1W1E7K8</accession>
<dbReference type="GO" id="GO:0000155">
    <property type="term" value="F:phosphorelay sensor kinase activity"/>
    <property type="evidence" value="ECO:0007669"/>
    <property type="project" value="InterPro"/>
</dbReference>
<keyword evidence="7" id="KW-0175">Coiled coil</keyword>
<keyword evidence="8" id="KW-1133">Transmembrane helix</keyword>
<dbReference type="PANTHER" id="PTHR43065:SF10">
    <property type="entry name" value="PEROXIDE STRESS-ACTIVATED HISTIDINE KINASE MAK3"/>
    <property type="match status" value="1"/>
</dbReference>
<keyword evidence="8" id="KW-0472">Membrane</keyword>
<keyword evidence="8" id="KW-0812">Transmembrane</keyword>
<dbReference type="EMBL" id="FPIB01000004">
    <property type="protein sequence ID" value="SFV89888.1"/>
    <property type="molecule type" value="Genomic_DNA"/>
</dbReference>
<dbReference type="InterPro" id="IPR003594">
    <property type="entry name" value="HATPase_dom"/>
</dbReference>
<dbReference type="AlphaFoldDB" id="A0A1W1E7K8"/>
<dbReference type="InterPro" id="IPR036890">
    <property type="entry name" value="HATPase_C_sf"/>
</dbReference>
<keyword evidence="1" id="KW-0597">Phosphoprotein</keyword>
<organism evidence="10">
    <name type="scientific">hydrothermal vent metagenome</name>
    <dbReference type="NCBI Taxonomy" id="652676"/>
    <lineage>
        <taxon>unclassified sequences</taxon>
        <taxon>metagenomes</taxon>
        <taxon>ecological metagenomes</taxon>
    </lineage>
</organism>
<evidence type="ECO:0000256" key="7">
    <source>
        <dbReference type="SAM" id="Coils"/>
    </source>
</evidence>
<keyword evidence="6" id="KW-0902">Two-component regulatory system</keyword>
<feature type="transmembrane region" description="Helical" evidence="8">
    <location>
        <begin position="17"/>
        <end position="36"/>
    </location>
</feature>
<evidence type="ECO:0000256" key="8">
    <source>
        <dbReference type="SAM" id="Phobius"/>
    </source>
</evidence>
<gene>
    <name evidence="10" type="ORF">MNB_SV-4-725</name>
</gene>
<dbReference type="CDD" id="cd00082">
    <property type="entry name" value="HisKA"/>
    <property type="match status" value="1"/>
</dbReference>
<feature type="transmembrane region" description="Helical" evidence="8">
    <location>
        <begin position="146"/>
        <end position="164"/>
    </location>
</feature>
<dbReference type="InterPro" id="IPR036097">
    <property type="entry name" value="HisK_dim/P_sf"/>
</dbReference>
<dbReference type="PRINTS" id="PR00344">
    <property type="entry name" value="BCTRLSENSOR"/>
</dbReference>
<feature type="transmembrane region" description="Helical" evidence="8">
    <location>
        <begin position="95"/>
        <end position="112"/>
    </location>
</feature>
<dbReference type="InterPro" id="IPR004358">
    <property type="entry name" value="Sig_transdc_His_kin-like_C"/>
</dbReference>